<sequence length="36" mass="4263">MHRKSIVFLILFSVVHPISVPISFHSEWNINLMLKE</sequence>
<evidence type="ECO:0000313" key="2">
    <source>
        <dbReference type="Proteomes" id="UP000013248"/>
    </source>
</evidence>
<dbReference type="STRING" id="1217705.F900_02293"/>
<protein>
    <submittedName>
        <fullName evidence="1">Uncharacterized protein</fullName>
    </submittedName>
</protein>
<evidence type="ECO:0000313" key="1">
    <source>
        <dbReference type="EMBL" id="ENW99802.1"/>
    </source>
</evidence>
<accession>N9LTZ2</accession>
<dbReference type="EMBL" id="APRP01000026">
    <property type="protein sequence ID" value="ENW99802.1"/>
    <property type="molecule type" value="Genomic_DNA"/>
</dbReference>
<dbReference type="Proteomes" id="UP000013248">
    <property type="component" value="Unassembled WGS sequence"/>
</dbReference>
<proteinExistence type="predicted"/>
<reference evidence="1 2" key="1">
    <citation type="submission" date="2013-02" db="EMBL/GenBank/DDBJ databases">
        <title>The Genome Sequence of Acinetobacter sp. ANC 3862.</title>
        <authorList>
            <consortium name="The Broad Institute Genome Sequencing Platform"/>
            <consortium name="The Broad Institute Genome Sequencing Center for Infectious Disease"/>
            <person name="Cerqueira G."/>
            <person name="Feldgarden M."/>
            <person name="Courvalin P."/>
            <person name="Perichon B."/>
            <person name="Grillot-Courvalin C."/>
            <person name="Clermont D."/>
            <person name="Rocha E."/>
            <person name="Yoon E.-J."/>
            <person name="Nemec A."/>
            <person name="Walker B."/>
            <person name="Young S.K."/>
            <person name="Zeng Q."/>
            <person name="Gargeya S."/>
            <person name="Fitzgerald M."/>
            <person name="Haas B."/>
            <person name="Abouelleil A."/>
            <person name="Alvarado L."/>
            <person name="Arachchi H.M."/>
            <person name="Berlin A.M."/>
            <person name="Chapman S.B."/>
            <person name="Dewar J."/>
            <person name="Goldberg J."/>
            <person name="Griggs A."/>
            <person name="Gujja S."/>
            <person name="Hansen M."/>
            <person name="Howarth C."/>
            <person name="Imamovic A."/>
            <person name="Larimer J."/>
            <person name="McCowan C."/>
            <person name="Murphy C."/>
            <person name="Neiman D."/>
            <person name="Pearson M."/>
            <person name="Priest M."/>
            <person name="Roberts A."/>
            <person name="Saif S."/>
            <person name="Shea T."/>
            <person name="Sisk P."/>
            <person name="Sykes S."/>
            <person name="Wortman J."/>
            <person name="Nusbaum C."/>
            <person name="Birren B."/>
        </authorList>
    </citation>
    <scope>NUCLEOTIDE SEQUENCE [LARGE SCALE GENOMIC DNA]</scope>
    <source>
        <strain evidence="1 2">ANC 3862</strain>
    </source>
</reference>
<gene>
    <name evidence="1" type="ORF">F900_02293</name>
</gene>
<organism evidence="1 2">
    <name type="scientific">Acinetobacter modestus</name>
    <dbReference type="NCBI Taxonomy" id="1776740"/>
    <lineage>
        <taxon>Bacteria</taxon>
        <taxon>Pseudomonadati</taxon>
        <taxon>Pseudomonadota</taxon>
        <taxon>Gammaproteobacteria</taxon>
        <taxon>Moraxellales</taxon>
        <taxon>Moraxellaceae</taxon>
        <taxon>Acinetobacter</taxon>
    </lineage>
</organism>
<comment type="caution">
    <text evidence="1">The sequence shown here is derived from an EMBL/GenBank/DDBJ whole genome shotgun (WGS) entry which is preliminary data.</text>
</comment>
<name>N9LTZ2_9GAMM</name>
<dbReference type="AlphaFoldDB" id="N9LTZ2"/>
<dbReference type="HOGENOM" id="CLU_3354064_0_0_6"/>